<evidence type="ECO:0000313" key="3">
    <source>
        <dbReference type="Proteomes" id="UP000186341"/>
    </source>
</evidence>
<dbReference type="GeneID" id="82202493"/>
<dbReference type="RefSeq" id="WP_075818815.1">
    <property type="nucleotide sequence ID" value="NZ_CAPNHH010000026.1"/>
</dbReference>
<keyword evidence="1" id="KW-0175">Coiled coil</keyword>
<protein>
    <recommendedName>
        <fullName evidence="4">DUF536 domain-containing protein</fullName>
    </recommendedName>
</protein>
<name>A0A1U7NGZ5_9FIRM</name>
<dbReference type="EMBL" id="MPJW01000100">
    <property type="protein sequence ID" value="OLU40700.1"/>
    <property type="molecule type" value="Genomic_DNA"/>
</dbReference>
<evidence type="ECO:0000313" key="2">
    <source>
        <dbReference type="EMBL" id="OLU40700.1"/>
    </source>
</evidence>
<reference evidence="2 3" key="1">
    <citation type="submission" date="2016-11" db="EMBL/GenBank/DDBJ databases">
        <title>Description of two novel members of the family Erysipelotrichaceae: Ileibacterium lipovorans gen. nov., sp. nov. and Dubosiella newyorkensis, gen. nov., sp. nov.</title>
        <authorList>
            <person name="Cox L.M."/>
            <person name="Sohn J."/>
            <person name="Tyrrell K.L."/>
            <person name="Citron D.M."/>
            <person name="Lawson P.A."/>
            <person name="Patel N.B."/>
            <person name="Iizumi T."/>
            <person name="Perez-Perez G.I."/>
            <person name="Goldstein E.J."/>
            <person name="Blaser M.J."/>
        </authorList>
    </citation>
    <scope>NUCLEOTIDE SEQUENCE [LARGE SCALE GENOMIC DNA]</scope>
    <source>
        <strain evidence="2 3">NYU-BL-A3</strain>
    </source>
</reference>
<dbReference type="OrthoDB" id="1770756at2"/>
<gene>
    <name evidence="2" type="ORF">BO222_04590</name>
</gene>
<keyword evidence="3" id="KW-1185">Reference proteome</keyword>
<evidence type="ECO:0000256" key="1">
    <source>
        <dbReference type="SAM" id="Coils"/>
    </source>
</evidence>
<comment type="caution">
    <text evidence="2">The sequence shown here is derived from an EMBL/GenBank/DDBJ whole genome shotgun (WGS) entry which is preliminary data.</text>
</comment>
<dbReference type="AlphaFoldDB" id="A0A1U7NGZ5"/>
<dbReference type="Proteomes" id="UP000186341">
    <property type="component" value="Unassembled WGS sequence"/>
</dbReference>
<sequence length="226" mass="26913">MTDQAIDVFYDMDIAQICQHFSKSRNTVDKAVAKLVKDYPDKHWKYKNPETRRITIKAEGVEKLSTYFRKEKHEISTVEMELRFENEKLQAILSEKEKTIAALEHLYTEKLRLEIEKSQQTFLLEQKNKDEKIAELTSENQKLKDAQALEIQKKESEINLLNVKKSELENQNTKLQEDLKLGTEKTDQVQQEIEELRLKAEEYKRKEEEYNSKSFFYRLTHKFSLS</sequence>
<organism evidence="2 3">
    <name type="scientific">Ileibacterium valens</name>
    <dbReference type="NCBI Taxonomy" id="1862668"/>
    <lineage>
        <taxon>Bacteria</taxon>
        <taxon>Bacillati</taxon>
        <taxon>Bacillota</taxon>
        <taxon>Erysipelotrichia</taxon>
        <taxon>Erysipelotrichales</taxon>
        <taxon>Erysipelotrichaceae</taxon>
        <taxon>Ileibacterium</taxon>
    </lineage>
</organism>
<proteinExistence type="predicted"/>
<feature type="coiled-coil region" evidence="1">
    <location>
        <begin position="86"/>
        <end position="213"/>
    </location>
</feature>
<evidence type="ECO:0008006" key="4">
    <source>
        <dbReference type="Google" id="ProtNLM"/>
    </source>
</evidence>
<accession>A0A1U7NGZ5</accession>